<evidence type="ECO:0000313" key="3">
    <source>
        <dbReference type="RefSeq" id="XP_048136603.1"/>
    </source>
</evidence>
<protein>
    <submittedName>
        <fullName evidence="3">Uncharacterized protein LOC115756717</fullName>
    </submittedName>
</protein>
<keyword evidence="2" id="KW-1185">Reference proteome</keyword>
<organism evidence="2 3">
    <name type="scientific">Rhodamnia argentea</name>
    <dbReference type="NCBI Taxonomy" id="178133"/>
    <lineage>
        <taxon>Eukaryota</taxon>
        <taxon>Viridiplantae</taxon>
        <taxon>Streptophyta</taxon>
        <taxon>Embryophyta</taxon>
        <taxon>Tracheophyta</taxon>
        <taxon>Spermatophyta</taxon>
        <taxon>Magnoliopsida</taxon>
        <taxon>eudicotyledons</taxon>
        <taxon>Gunneridae</taxon>
        <taxon>Pentapetalae</taxon>
        <taxon>rosids</taxon>
        <taxon>malvids</taxon>
        <taxon>Myrtales</taxon>
        <taxon>Myrtaceae</taxon>
        <taxon>Myrtoideae</taxon>
        <taxon>Myrteae</taxon>
        <taxon>Australasian group</taxon>
        <taxon>Rhodamnia</taxon>
    </lineage>
</organism>
<reference evidence="3" key="2">
    <citation type="submission" date="2025-08" db="UniProtKB">
        <authorList>
            <consortium name="RefSeq"/>
        </authorList>
    </citation>
    <scope>IDENTIFICATION</scope>
    <source>
        <tissue evidence="3">Leaf</tissue>
    </source>
</reference>
<dbReference type="RefSeq" id="XP_048136603.1">
    <property type="nucleotide sequence ID" value="XM_048280646.1"/>
</dbReference>
<dbReference type="Proteomes" id="UP000827889">
    <property type="component" value="Chromosome 1"/>
</dbReference>
<evidence type="ECO:0000256" key="1">
    <source>
        <dbReference type="SAM" id="MobiDB-lite"/>
    </source>
</evidence>
<evidence type="ECO:0000313" key="2">
    <source>
        <dbReference type="Proteomes" id="UP000827889"/>
    </source>
</evidence>
<dbReference type="PANTHER" id="PTHR35726">
    <property type="entry name" value="GLUTAMIC ACID-RICH PROTEIN-LIKE"/>
    <property type="match status" value="1"/>
</dbReference>
<feature type="region of interest" description="Disordered" evidence="1">
    <location>
        <begin position="21"/>
        <end position="48"/>
    </location>
</feature>
<dbReference type="PANTHER" id="PTHR35726:SF4">
    <property type="entry name" value="GLUTAMIC ACID-RICH PROTEIN-LIKE"/>
    <property type="match status" value="1"/>
</dbReference>
<gene>
    <name evidence="3" type="primary">LOC115756717</name>
</gene>
<proteinExistence type="predicted"/>
<name>A0ABM3HJ20_9MYRT</name>
<dbReference type="GeneID" id="115756717"/>
<reference evidence="2" key="1">
    <citation type="submission" date="2025-05" db="UniProtKB">
        <authorList>
            <consortium name="RefSeq"/>
        </authorList>
    </citation>
    <scope>NUCLEOTIDE SEQUENCE [LARGE SCALE GENOMIC DNA]</scope>
</reference>
<sequence length="159" mass="17374">MERKDTVIDVSPFSLIEATGDSEADSDLAVTRNDPGLTSSAAYDGGGDCEDAESCSSEWSSYELCNNHDVWDLDGGDTVAGGGADESDPWRWTGETGYNEHVEQRRRWLEGEGPSVSEEVNSFDNDEEINKKPSGIVSSEVHLSETEKSRLFWEACLAS</sequence>
<accession>A0ABM3HJ20</accession>